<gene>
    <name evidence="2" type="ORF">UFOVP331_162</name>
</gene>
<reference evidence="2" key="1">
    <citation type="submission" date="2020-04" db="EMBL/GenBank/DDBJ databases">
        <authorList>
            <person name="Chiriac C."/>
            <person name="Salcher M."/>
            <person name="Ghai R."/>
            <person name="Kavagutti S V."/>
        </authorList>
    </citation>
    <scope>NUCLEOTIDE SEQUENCE</scope>
</reference>
<dbReference type="SUPFAM" id="SSF158634">
    <property type="entry name" value="RPA2825-like"/>
    <property type="match status" value="2"/>
</dbReference>
<dbReference type="Pfam" id="PF12200">
    <property type="entry name" value="DUF3597"/>
    <property type="match status" value="1"/>
</dbReference>
<organism evidence="2">
    <name type="scientific">uncultured Caudovirales phage</name>
    <dbReference type="NCBI Taxonomy" id="2100421"/>
    <lineage>
        <taxon>Viruses</taxon>
        <taxon>Duplodnaviria</taxon>
        <taxon>Heunggongvirae</taxon>
        <taxon>Uroviricota</taxon>
        <taxon>Caudoviricetes</taxon>
        <taxon>Peduoviridae</taxon>
        <taxon>Maltschvirus</taxon>
        <taxon>Maltschvirus maltsch</taxon>
    </lineage>
</organism>
<sequence>MASPPNNISVVDFLKSKGLDSTFPNRKKLAKKLGIQNYTGTPNQNKELIDKINTAESSQPTSVVDFLKSKGLDSTFPNRKKLAEELGIQNYTGTADQNKELIDKINTSKSSEVNNQSTNPTPLDVENASKKEAEQVKSDINKIPDVNLSAIENATPNSLKPQGSARLSGVITTLGKKIIIQLMPIAIDIVKQFITQIIENEITKAKSKASQEQQTIQSQIDDLKRKIKENIKASGLEAQIKILTAKKEAIPIAIQTIEDNLRAQLVNLGSFSFNELPNQIPPILKTVFADGCPNPNNPTIKRLITTRDGLVTSLNIIGKQLNTLTLATTGLNTFLGISQTVIDALKTTKTSTSLAVKAIPSPPGVPGVITSTLSDLETIINKLLFEKDGTPRLPKVASSIASASIAISLINLYIQQIVGILSALDFKLKQCDPNNTLIPISDDLISIAVQQTQADNTINQVTYAGFLIEIEEVPYTPTVNRRRAVGKNQSGITLIQTELSFTTQDEILINELKLIIDRDNLKAY</sequence>
<evidence type="ECO:0000313" key="2">
    <source>
        <dbReference type="EMBL" id="CAB4138602.1"/>
    </source>
</evidence>
<protein>
    <recommendedName>
        <fullName evidence="1">DUF3597 domain-containing protein</fullName>
    </recommendedName>
</protein>
<evidence type="ECO:0000259" key="1">
    <source>
        <dbReference type="Pfam" id="PF12200"/>
    </source>
</evidence>
<dbReference type="InterPro" id="IPR022016">
    <property type="entry name" value="DUF3597"/>
</dbReference>
<proteinExistence type="predicted"/>
<name>A0A6J5LXM8_9CAUD</name>
<feature type="domain" description="DUF3597" evidence="1">
    <location>
        <begin position="60"/>
        <end position="105"/>
    </location>
</feature>
<accession>A0A6J5LXM8</accession>
<dbReference type="EMBL" id="LR796345">
    <property type="protein sequence ID" value="CAB4138602.1"/>
    <property type="molecule type" value="Genomic_DNA"/>
</dbReference>